<dbReference type="STRING" id="286115.A0A507CP37"/>
<dbReference type="Pfam" id="PF13181">
    <property type="entry name" value="TPR_8"/>
    <property type="match status" value="1"/>
</dbReference>
<dbReference type="Pfam" id="PF07719">
    <property type="entry name" value="TPR_2"/>
    <property type="match status" value="1"/>
</dbReference>
<reference evidence="10 11" key="1">
    <citation type="journal article" date="2019" name="Sci. Rep.">
        <title>Comparative genomics of chytrid fungi reveal insights into the obligate biotrophic and pathogenic lifestyle of Synchytrium endobioticum.</title>
        <authorList>
            <person name="van de Vossenberg B.T.L.H."/>
            <person name="Warris S."/>
            <person name="Nguyen H.D.T."/>
            <person name="van Gent-Pelzer M.P.E."/>
            <person name="Joly D.L."/>
            <person name="van de Geest H.C."/>
            <person name="Bonants P.J.M."/>
            <person name="Smith D.S."/>
            <person name="Levesque C.A."/>
            <person name="van der Lee T.A.J."/>
        </authorList>
    </citation>
    <scope>NUCLEOTIDE SEQUENCE [LARGE SCALE GENOMIC DNA]</scope>
    <source>
        <strain evidence="8 11">LEV6574</strain>
        <strain evidence="9 10">MB42</strain>
    </source>
</reference>
<dbReference type="Proteomes" id="UP000320475">
    <property type="component" value="Unassembled WGS sequence"/>
</dbReference>
<dbReference type="EMBL" id="QEAN01000295">
    <property type="protein sequence ID" value="TPX40909.1"/>
    <property type="molecule type" value="Genomic_DNA"/>
</dbReference>
<dbReference type="InterPro" id="IPR011990">
    <property type="entry name" value="TPR-like_helical_dom_sf"/>
</dbReference>
<protein>
    <recommendedName>
        <fullName evidence="4">RNA polymerase II-associated protein 3</fullName>
    </recommendedName>
</protein>
<evidence type="ECO:0000313" key="11">
    <source>
        <dbReference type="Proteomes" id="UP000320475"/>
    </source>
</evidence>
<proteinExistence type="inferred from homology"/>
<feature type="domain" description="RNA-polymerase II-associated protein 3-like C-terminal" evidence="7">
    <location>
        <begin position="439"/>
        <end position="531"/>
    </location>
</feature>
<evidence type="ECO:0000256" key="1">
    <source>
        <dbReference type="ARBA" id="ARBA00022737"/>
    </source>
</evidence>
<dbReference type="InterPro" id="IPR025986">
    <property type="entry name" value="RPAP3-like_C"/>
</dbReference>
<dbReference type="Proteomes" id="UP000317494">
    <property type="component" value="Unassembled WGS sequence"/>
</dbReference>
<keyword evidence="1" id="KW-0677">Repeat</keyword>
<dbReference type="InterPro" id="IPR013105">
    <property type="entry name" value="TPR_2"/>
</dbReference>
<comment type="caution">
    <text evidence="9">The sequence shown here is derived from an EMBL/GenBank/DDBJ whole genome shotgun (WGS) entry which is preliminary data.</text>
</comment>
<feature type="repeat" description="TPR" evidence="5">
    <location>
        <begin position="224"/>
        <end position="257"/>
    </location>
</feature>
<dbReference type="EMBL" id="QEAM01000384">
    <property type="protein sequence ID" value="TPX40505.1"/>
    <property type="molecule type" value="Genomic_DNA"/>
</dbReference>
<dbReference type="InterPro" id="IPR019734">
    <property type="entry name" value="TPR_rpt"/>
</dbReference>
<dbReference type="InterPro" id="IPR051966">
    <property type="entry name" value="RPAP3"/>
</dbReference>
<feature type="region of interest" description="Disordered" evidence="6">
    <location>
        <begin position="71"/>
        <end position="103"/>
    </location>
</feature>
<dbReference type="Gene3D" id="1.25.40.10">
    <property type="entry name" value="Tetratricopeptide repeat domain"/>
    <property type="match status" value="1"/>
</dbReference>
<accession>A0A507CP37</accession>
<dbReference type="OrthoDB" id="629492at2759"/>
<feature type="compositionally biased region" description="Low complexity" evidence="6">
    <location>
        <begin position="322"/>
        <end position="337"/>
    </location>
</feature>
<evidence type="ECO:0000256" key="2">
    <source>
        <dbReference type="ARBA" id="ARBA00022803"/>
    </source>
</evidence>
<comment type="similarity">
    <text evidence="3">Belongs to the RPAP3 family.</text>
</comment>
<dbReference type="GO" id="GO:0101031">
    <property type="term" value="C:protein folding chaperone complex"/>
    <property type="evidence" value="ECO:0007669"/>
    <property type="project" value="TreeGrafter"/>
</dbReference>
<dbReference type="AlphaFoldDB" id="A0A507CP37"/>
<evidence type="ECO:0000256" key="3">
    <source>
        <dbReference type="ARBA" id="ARBA00038275"/>
    </source>
</evidence>
<dbReference type="PROSITE" id="PS50005">
    <property type="entry name" value="TPR"/>
    <property type="match status" value="2"/>
</dbReference>
<evidence type="ECO:0000259" key="7">
    <source>
        <dbReference type="Pfam" id="PF13877"/>
    </source>
</evidence>
<keyword evidence="2 5" id="KW-0802">TPR repeat</keyword>
<feature type="region of interest" description="Disordered" evidence="6">
    <location>
        <begin position="277"/>
        <end position="343"/>
    </location>
</feature>
<evidence type="ECO:0000256" key="4">
    <source>
        <dbReference type="ARBA" id="ARBA00040133"/>
    </source>
</evidence>
<dbReference type="PANTHER" id="PTHR46423">
    <property type="entry name" value="RNA POLYMERASE II-ASSOCIATED PROTEIN 3"/>
    <property type="match status" value="1"/>
</dbReference>
<name>A0A507CP37_9FUNG</name>
<dbReference type="Pfam" id="PF13877">
    <property type="entry name" value="RPAP3_C"/>
    <property type="match status" value="1"/>
</dbReference>
<evidence type="ECO:0000313" key="9">
    <source>
        <dbReference type="EMBL" id="TPX40909.1"/>
    </source>
</evidence>
<feature type="repeat" description="TPR" evidence="5">
    <location>
        <begin position="157"/>
        <end position="190"/>
    </location>
</feature>
<feature type="compositionally biased region" description="Polar residues" evidence="6">
    <location>
        <begin position="78"/>
        <end position="93"/>
    </location>
</feature>
<evidence type="ECO:0000256" key="6">
    <source>
        <dbReference type="SAM" id="MobiDB-lite"/>
    </source>
</evidence>
<dbReference type="PANTHER" id="PTHR46423:SF1">
    <property type="entry name" value="RNA POLYMERASE II-ASSOCIATED PROTEIN 3"/>
    <property type="match status" value="1"/>
</dbReference>
<feature type="region of interest" description="Disordered" evidence="6">
    <location>
        <begin position="407"/>
        <end position="438"/>
    </location>
</feature>
<gene>
    <name evidence="8" type="ORF">SeLEV6574_g06584</name>
    <name evidence="9" type="ORF">SeMB42_g05817</name>
</gene>
<keyword evidence="10" id="KW-1185">Reference proteome</keyword>
<evidence type="ECO:0000313" key="8">
    <source>
        <dbReference type="EMBL" id="TPX40505.1"/>
    </source>
</evidence>
<dbReference type="SUPFAM" id="SSF48452">
    <property type="entry name" value="TPR-like"/>
    <property type="match status" value="1"/>
</dbReference>
<dbReference type="VEuPathDB" id="FungiDB:SeMB42_g05817"/>
<dbReference type="SMART" id="SM00028">
    <property type="entry name" value="TPR"/>
    <property type="match status" value="3"/>
</dbReference>
<organism evidence="9 10">
    <name type="scientific">Synchytrium endobioticum</name>
    <dbReference type="NCBI Taxonomy" id="286115"/>
    <lineage>
        <taxon>Eukaryota</taxon>
        <taxon>Fungi</taxon>
        <taxon>Fungi incertae sedis</taxon>
        <taxon>Chytridiomycota</taxon>
        <taxon>Chytridiomycota incertae sedis</taxon>
        <taxon>Chytridiomycetes</taxon>
        <taxon>Synchytriales</taxon>
        <taxon>Synchytriaceae</taxon>
        <taxon>Synchytrium</taxon>
    </lineage>
</organism>
<sequence length="561" mass="61414">MLTCANREKVTYGSKVCSSSLIKQVAVGNMDASYQIRKNAQDYRDFVASLGSFEEEMKLKDAKARLQKLPQKHLPIHGSSTSETPHTNGNATKPNALGGLAGAPKESNRIRATDYSAWDKFDVDAAVDDVENQPATAPIPDAASYSPRVDPQVVEHALIEKEKGNAFFKKAEYKKALVCYNKSIQLDANVVVFVNRAMVYLKLGMYAEAEHDCTAGLSVDAKNVKALWRRGMARFELGKYHEAKRDLNAALVLEPGNKSIKTDFDRCVLALDVTTSSSKLNTPQPSRPEAPKPRRRIPIQEIGEPMHPDGNKPAPRKRPAITTSSSGTTESSPVSQSELLEPSAPISMVQEILAERDVELPSRPSHAVPLPHSSATANTPLATTITADPAPKHALPLPATTPLLPKVSAPLPPRSSSTARASSHTAPAKTTPPCSLSSAPRNLLEFEREWKGLRHDSHRAFAFLKTINPSQLPAIFKSGLESAYLSRMLEVVAETFTGLEGEYAAAFEFMEMLAKVPRFHMLVMFMSKSDKQALDTIFGYLHEGERGGVIFNVVALRNLYY</sequence>
<evidence type="ECO:0000256" key="5">
    <source>
        <dbReference type="PROSITE-ProRule" id="PRU00339"/>
    </source>
</evidence>
<feature type="compositionally biased region" description="Low complexity" evidence="6">
    <location>
        <begin position="407"/>
        <end position="428"/>
    </location>
</feature>
<evidence type="ECO:0000313" key="10">
    <source>
        <dbReference type="Proteomes" id="UP000317494"/>
    </source>
</evidence>